<evidence type="ECO:0000313" key="3">
    <source>
        <dbReference type="EMBL" id="QBP11296.1"/>
    </source>
</evidence>
<protein>
    <submittedName>
        <fullName evidence="3">Flavin reductase</fullName>
    </submittedName>
</protein>
<reference evidence="3 4" key="1">
    <citation type="submission" date="2019-03" db="EMBL/GenBank/DDBJ databases">
        <title>Comparative insights into the high quality Complete genome sequence of highly metal resistant Cupriavidus metallidurans strain BS1 isolated from a gold-copper mine.</title>
        <authorList>
            <person name="Mazhar H.S."/>
            <person name="Rensing C."/>
        </authorList>
    </citation>
    <scope>NUCLEOTIDE SEQUENCE [LARGE SCALE GENOMIC DNA]</scope>
    <source>
        <strain evidence="3 4">BS1</strain>
    </source>
</reference>
<dbReference type="GO" id="GO:0010181">
    <property type="term" value="F:FMN binding"/>
    <property type="evidence" value="ECO:0007669"/>
    <property type="project" value="InterPro"/>
</dbReference>
<dbReference type="InterPro" id="IPR002563">
    <property type="entry name" value="Flavin_Rdtase-like_dom"/>
</dbReference>
<dbReference type="InterPro" id="IPR012349">
    <property type="entry name" value="Split_barrel_FMN-bd"/>
</dbReference>
<dbReference type="PANTHER" id="PTHR30466">
    <property type="entry name" value="FLAVIN REDUCTASE"/>
    <property type="match status" value="1"/>
</dbReference>
<dbReference type="GO" id="GO:0042602">
    <property type="term" value="F:riboflavin reductase (NADPH) activity"/>
    <property type="evidence" value="ECO:0007669"/>
    <property type="project" value="TreeGrafter"/>
</dbReference>
<proteinExistence type="inferred from homology"/>
<dbReference type="EMBL" id="CP037900">
    <property type="protein sequence ID" value="QBP11296.1"/>
    <property type="molecule type" value="Genomic_DNA"/>
</dbReference>
<dbReference type="InterPro" id="IPR050268">
    <property type="entry name" value="NADH-dep_flavin_reductase"/>
</dbReference>
<comment type="similarity">
    <text evidence="1">Belongs to the non-flavoprotein flavin reductase family.</text>
</comment>
<evidence type="ECO:0000256" key="1">
    <source>
        <dbReference type="ARBA" id="ARBA00008898"/>
    </source>
</evidence>
<evidence type="ECO:0000256" key="2">
    <source>
        <dbReference type="ARBA" id="ARBA00023002"/>
    </source>
</evidence>
<name>A0A2L0XB27_9BURK</name>
<dbReference type="PANTHER" id="PTHR30466:SF11">
    <property type="entry name" value="FLAVIN-DEPENDENT MONOOXYGENASE, REDUCTASE SUBUNIT HSAB"/>
    <property type="match status" value="1"/>
</dbReference>
<dbReference type="SUPFAM" id="SSF50475">
    <property type="entry name" value="FMN-binding split barrel"/>
    <property type="match status" value="1"/>
</dbReference>
<dbReference type="AlphaFoldDB" id="A0A2L0XB27"/>
<organism evidence="3 4">
    <name type="scientific">Cupriavidus metallidurans</name>
    <dbReference type="NCBI Taxonomy" id="119219"/>
    <lineage>
        <taxon>Bacteria</taxon>
        <taxon>Pseudomonadati</taxon>
        <taxon>Pseudomonadota</taxon>
        <taxon>Betaproteobacteria</taxon>
        <taxon>Burkholderiales</taxon>
        <taxon>Burkholderiaceae</taxon>
        <taxon>Cupriavidus</taxon>
    </lineage>
</organism>
<dbReference type="SMART" id="SM00903">
    <property type="entry name" value="Flavin_Reduct"/>
    <property type="match status" value="1"/>
</dbReference>
<dbReference type="Pfam" id="PF01613">
    <property type="entry name" value="Flavin_Reduct"/>
    <property type="match status" value="1"/>
</dbReference>
<dbReference type="Gene3D" id="2.30.110.10">
    <property type="entry name" value="Electron Transport, Fmn-binding Protein, Chain A"/>
    <property type="match status" value="1"/>
</dbReference>
<accession>A0A2L0XB27</accession>
<keyword evidence="2" id="KW-0560">Oxidoreductase</keyword>
<dbReference type="RefSeq" id="WP_024570585.1">
    <property type="nucleotide sequence ID" value="NZ_CP026544.1"/>
</dbReference>
<sequence>MDSTKIVGSASSGAPDPRALRRVCGRFATGVAIIGACAPQGRPVGLTVNSFASLSLDPPLIIWSLARHSPNAALFQSGEAFGVSILRAGHDELARRFARPQPDKFAGVPHWRCPRGVPYLDEALATLSCRVERADPLGDHLLIVGAVEDFAASEGDPLVFYGGDFVRVAA</sequence>
<dbReference type="Proteomes" id="UP000253772">
    <property type="component" value="Chromosome c1"/>
</dbReference>
<dbReference type="OrthoDB" id="9792858at2"/>
<gene>
    <name evidence="3" type="ORF">DDF84_016805</name>
</gene>
<evidence type="ECO:0000313" key="4">
    <source>
        <dbReference type="Proteomes" id="UP000253772"/>
    </source>
</evidence>